<accession>A0A4P6XKP2</accession>
<dbReference type="InterPro" id="IPR010233">
    <property type="entry name" value="UbiG_MeTrfase"/>
</dbReference>
<feature type="binding site" evidence="5">
    <location>
        <position position="171"/>
    </location>
    <ligand>
        <name>S-adenosyl-L-methionine</name>
        <dbReference type="ChEBI" id="CHEBI:59789"/>
    </ligand>
</feature>
<comment type="catalytic activity">
    <reaction evidence="5">
        <text>a 3,4-dihydroxy-5-(all-trans-polyprenyl)benzoate + S-adenosyl-L-methionine = a 4-hydroxy-3-methoxy-5-(all-trans-polyprenyl)benzoate + S-adenosyl-L-homocysteine + H(+)</text>
        <dbReference type="Rhea" id="RHEA:44452"/>
        <dbReference type="Rhea" id="RHEA-COMP:10930"/>
        <dbReference type="Rhea" id="RHEA-COMP:10931"/>
        <dbReference type="ChEBI" id="CHEBI:15378"/>
        <dbReference type="ChEBI" id="CHEBI:57856"/>
        <dbReference type="ChEBI" id="CHEBI:59789"/>
        <dbReference type="ChEBI" id="CHEBI:64694"/>
        <dbReference type="ChEBI" id="CHEBI:84443"/>
        <dbReference type="EC" id="2.1.1.114"/>
    </reaction>
</comment>
<evidence type="ECO:0000256" key="4">
    <source>
        <dbReference type="ARBA" id="ARBA00022691"/>
    </source>
</evidence>
<keyword evidence="5" id="KW-0999">Mitochondrion inner membrane</keyword>
<comment type="subcellular location">
    <subcellularLocation>
        <location evidence="5">Mitochondrion inner membrane</location>
        <topology evidence="5">Peripheral membrane protein</topology>
        <orientation evidence="5">Matrix side</orientation>
    </subcellularLocation>
</comment>
<keyword evidence="5" id="KW-0496">Mitochondrion</keyword>
<dbReference type="AlphaFoldDB" id="A0A4P6XKP2"/>
<protein>
    <recommendedName>
        <fullName evidence="5">Ubiquinone biosynthesis O-methyltransferase, mitochondrial</fullName>
    </recommendedName>
    <alternativeName>
        <fullName evidence="5">3,4-dihydroxy-5-hexaprenylbenzoate methyltransferase</fullName>
    </alternativeName>
    <alternativeName>
        <fullName evidence="5">3-demethylubiquinol 3-O-methyltransferase</fullName>
    </alternativeName>
    <alternativeName>
        <fullName evidence="5">3-demethylubiquinone 3-O-methyltransferase</fullName>
    </alternativeName>
    <alternativeName>
        <fullName evidence="5">3-demethylubiquinone-6 3-O-methyltransferase</fullName>
    </alternativeName>
    <alternativeName>
        <fullName evidence="5">Hexaprenyldihydroxybenzoate methyltransferase</fullName>
    </alternativeName>
    <alternativeName>
        <fullName evidence="5">Polyprenyldihydroxybenzoate methyltransferase</fullName>
        <shortName evidence="5">DHHB methyltransferase</shortName>
        <shortName evidence="5">DHHB-MT</shortName>
        <shortName evidence="5">DHHB-MTase</shortName>
        <ecNumber evidence="5">2.1.1.-</ecNumber>
        <ecNumber evidence="5">2.1.1.114</ecNumber>
        <ecNumber evidence="5">2.1.1.64</ecNumber>
    </alternativeName>
</protein>
<comment type="catalytic activity">
    <reaction evidence="5">
        <text>a 3-demethylubiquinone + S-adenosyl-L-methionine = a ubiquinone + S-adenosyl-L-homocysteine</text>
        <dbReference type="Rhea" id="RHEA:81215"/>
        <dbReference type="Rhea" id="RHEA-COMP:9565"/>
        <dbReference type="Rhea" id="RHEA-COMP:19654"/>
        <dbReference type="ChEBI" id="CHEBI:16389"/>
        <dbReference type="ChEBI" id="CHEBI:57856"/>
        <dbReference type="ChEBI" id="CHEBI:59789"/>
        <dbReference type="ChEBI" id="CHEBI:231825"/>
    </reaction>
</comment>
<sequence length="332" mass="38248">MRRLHEQIRYHHKFFGMIRRTLQISRQIQAYRGFSVSLLLKNDISKATFASKEEMSHFNALASSWWDVEGPQRILHKMNLLRMDYINEIIKNNTKLNADALTSDEEVYIAPYNLNLLPKPIKERILLEQDEKRAEIFAERPLRALDVGCGGGILAESLARLNFVDSVKGLDLSTDVLEAAKVHMQNDPDLEDVLLYEYKAVEDLPKDEKYDIITVFEMLEHVEFPAQILSEVFDRLETGGFVFLSTINRDLISWFTTIFMGEHVLGIVPVGTHSLKKYINEAEIRQWLLSSNYKNMCQVVDSRGCIYLPACGWKFTSNAQVGNYFMAIQKTS</sequence>
<evidence type="ECO:0000256" key="2">
    <source>
        <dbReference type="ARBA" id="ARBA00022679"/>
    </source>
</evidence>
<feature type="binding site" evidence="5">
    <location>
        <position position="82"/>
    </location>
    <ligand>
        <name>S-adenosyl-L-methionine</name>
        <dbReference type="ChEBI" id="CHEBI:59789"/>
    </ligand>
</feature>
<organism evidence="6 7">
    <name type="scientific">Metschnikowia aff. pulcherrima</name>
    <dbReference type="NCBI Taxonomy" id="2163413"/>
    <lineage>
        <taxon>Eukaryota</taxon>
        <taxon>Fungi</taxon>
        <taxon>Dikarya</taxon>
        <taxon>Ascomycota</taxon>
        <taxon>Saccharomycotina</taxon>
        <taxon>Pichiomycetes</taxon>
        <taxon>Metschnikowiaceae</taxon>
        <taxon>Metschnikowia</taxon>
    </lineage>
</organism>
<dbReference type="GO" id="GO:0010420">
    <property type="term" value="F:polyprenyldihydroxybenzoate methyltransferase activity"/>
    <property type="evidence" value="ECO:0007669"/>
    <property type="project" value="UniProtKB-UniRule"/>
</dbReference>
<comment type="subunit">
    <text evidence="5">Component of a multi-subunit COQ enzyme complex, composed of at least COQ3, COQ4, COQ5, COQ6, COQ7 and COQ9.</text>
</comment>
<dbReference type="UniPathway" id="UPA00232"/>
<dbReference type="EC" id="2.1.1.114" evidence="5"/>
<evidence type="ECO:0000256" key="5">
    <source>
        <dbReference type="HAMAP-Rule" id="MF_03190"/>
    </source>
</evidence>
<keyword evidence="6" id="KW-0830">Ubiquinone</keyword>
<comment type="catalytic activity">
    <reaction evidence="5">
        <text>a 3-demethylubiquinol + S-adenosyl-L-methionine = a ubiquinol + S-adenosyl-L-homocysteine + H(+)</text>
        <dbReference type="Rhea" id="RHEA:44380"/>
        <dbReference type="Rhea" id="RHEA-COMP:9566"/>
        <dbReference type="Rhea" id="RHEA-COMP:10914"/>
        <dbReference type="ChEBI" id="CHEBI:15378"/>
        <dbReference type="ChEBI" id="CHEBI:17976"/>
        <dbReference type="ChEBI" id="CHEBI:57856"/>
        <dbReference type="ChEBI" id="CHEBI:59789"/>
        <dbReference type="ChEBI" id="CHEBI:84422"/>
        <dbReference type="EC" id="2.1.1.64"/>
    </reaction>
</comment>
<dbReference type="GO" id="GO:0061542">
    <property type="term" value="F:3-demethylubiquinol 3-O-methyltransferase activity"/>
    <property type="evidence" value="ECO:0007669"/>
    <property type="project" value="UniProtKB-UniRule"/>
</dbReference>
<evidence type="ECO:0000313" key="6">
    <source>
        <dbReference type="EMBL" id="QBM86726.1"/>
    </source>
</evidence>
<feature type="binding site" evidence="5">
    <location>
        <position position="217"/>
    </location>
    <ligand>
        <name>Mg(2+)</name>
        <dbReference type="ChEBI" id="CHEBI:18420"/>
    </ligand>
</feature>
<evidence type="ECO:0000256" key="3">
    <source>
        <dbReference type="ARBA" id="ARBA00022688"/>
    </source>
</evidence>
<evidence type="ECO:0000313" key="7">
    <source>
        <dbReference type="Proteomes" id="UP000292447"/>
    </source>
</evidence>
<dbReference type="SUPFAM" id="SSF53335">
    <property type="entry name" value="S-adenosyl-L-methionine-dependent methyltransferases"/>
    <property type="match status" value="1"/>
</dbReference>
<evidence type="ECO:0000256" key="1">
    <source>
        <dbReference type="ARBA" id="ARBA00022603"/>
    </source>
</evidence>
<keyword evidence="3 5" id="KW-0831">Ubiquinone biosynthesis</keyword>
<feature type="binding site" evidence="5">
    <location>
        <position position="221"/>
    </location>
    <ligand>
        <name>Mg(2+)</name>
        <dbReference type="ChEBI" id="CHEBI:18420"/>
    </ligand>
</feature>
<keyword evidence="4 5" id="KW-0949">S-adenosyl-L-methionine</keyword>
<dbReference type="Pfam" id="PF13489">
    <property type="entry name" value="Methyltransf_23"/>
    <property type="match status" value="1"/>
</dbReference>
<dbReference type="GO" id="GO:0120537">
    <property type="term" value="F:3-demethylubiquinone 3-O-methyltransferase activity"/>
    <property type="evidence" value="ECO:0007669"/>
    <property type="project" value="RHEA"/>
</dbReference>
<dbReference type="HAMAP" id="MF_00472">
    <property type="entry name" value="UbiG"/>
    <property type="match status" value="1"/>
</dbReference>
<dbReference type="EC" id="2.1.1.-" evidence="5"/>
<dbReference type="PANTHER" id="PTHR43464:SF19">
    <property type="entry name" value="UBIQUINONE BIOSYNTHESIS O-METHYLTRANSFERASE, MITOCHONDRIAL"/>
    <property type="match status" value="1"/>
</dbReference>
<comment type="function">
    <text evidence="5">O-methyltransferase required for two non-consecutive steps during ubiquinone biosynthesis. Catalyzes the 2 O-methylation of 3,4-dihydroxy-5-(all-trans-polyprenyl)benzoic acid into 4-hydroxy-3-methoxy-5-(all-trans-polyprenyl)benzoic acid. Also catalyzes the last step of ubiquinone biosynthesis by mediating methylation of 3-demethylubiquinone into ubiquinone. Also able to mediate the methylation of 3-demethylubiquinol into ubiquinol.</text>
</comment>
<keyword evidence="1 5" id="KW-0489">Methyltransferase</keyword>
<dbReference type="CDD" id="cd02440">
    <property type="entry name" value="AdoMet_MTases"/>
    <property type="match status" value="1"/>
</dbReference>
<proteinExistence type="inferred from homology"/>
<feature type="binding site" evidence="5">
    <location>
        <position position="216"/>
    </location>
    <ligand>
        <name>S-adenosyl-L-methionine</name>
        <dbReference type="ChEBI" id="CHEBI:59789"/>
    </ligand>
</feature>
<keyword evidence="7" id="KW-1185">Reference proteome</keyword>
<dbReference type="EC" id="2.1.1.64" evidence="5"/>
<dbReference type="GO" id="GO:0031314">
    <property type="term" value="C:extrinsic component of mitochondrial inner membrane"/>
    <property type="evidence" value="ECO:0007669"/>
    <property type="project" value="UniProtKB-UniRule"/>
</dbReference>
<dbReference type="Gene3D" id="3.40.50.150">
    <property type="entry name" value="Vaccinia Virus protein VP39"/>
    <property type="match status" value="1"/>
</dbReference>
<name>A0A4P6XKP2_9ASCO</name>
<keyword evidence="5" id="KW-0479">Metal-binding</keyword>
<dbReference type="EMBL" id="CP034456">
    <property type="protein sequence ID" value="QBM86726.1"/>
    <property type="molecule type" value="Genomic_DNA"/>
</dbReference>
<dbReference type="PANTHER" id="PTHR43464">
    <property type="entry name" value="METHYLTRANSFERASE"/>
    <property type="match status" value="1"/>
</dbReference>
<feature type="binding site" evidence="5">
    <location>
        <position position="148"/>
    </location>
    <ligand>
        <name>S-adenosyl-L-methionine</name>
        <dbReference type="ChEBI" id="CHEBI:59789"/>
    </ligand>
</feature>
<feature type="binding site" evidence="5">
    <location>
        <position position="220"/>
    </location>
    <ligand>
        <name>Mg(2+)</name>
        <dbReference type="ChEBI" id="CHEBI:18420"/>
    </ligand>
</feature>
<comment type="pathway">
    <text evidence="5">Cofactor biosynthesis; ubiquinone biosynthesis.</text>
</comment>
<keyword evidence="2 5" id="KW-0808">Transferase</keyword>
<reference evidence="7" key="1">
    <citation type="submission" date="2019-03" db="EMBL/GenBank/DDBJ databases">
        <title>Snf2 controls pulcherriminic acid biosynthesis and connects pigmentation and antifungal activity of the yeast Metschnikowia pulcherrima.</title>
        <authorList>
            <person name="Gore-Lloyd D."/>
            <person name="Sumann I."/>
            <person name="Brachmann A.O."/>
            <person name="Schneeberger K."/>
            <person name="Ortiz-Merino R.A."/>
            <person name="Moreno-Beltran M."/>
            <person name="Schlaefli M."/>
            <person name="Kirner P."/>
            <person name="Santos Kron A."/>
            <person name="Wolfe K.H."/>
            <person name="Piel J."/>
            <person name="Ahrens C.H."/>
            <person name="Henk D."/>
            <person name="Freimoser F.M."/>
        </authorList>
    </citation>
    <scope>NUCLEOTIDE SEQUENCE [LARGE SCALE GENOMIC DNA]</scope>
    <source>
        <strain evidence="7">APC 1.2</strain>
    </source>
</reference>
<comment type="similarity">
    <text evidence="5">Belongs to the class I-like SAM-binding methyltransferase superfamily. UbiG/COQ3 family.</text>
</comment>
<comment type="cofactor">
    <cofactor evidence="5">
        <name>Mg(2+)</name>
        <dbReference type="ChEBI" id="CHEBI:18420"/>
    </cofactor>
</comment>
<keyword evidence="5" id="KW-0472">Membrane</keyword>
<dbReference type="InterPro" id="IPR029063">
    <property type="entry name" value="SAM-dependent_MTases_sf"/>
</dbReference>
<dbReference type="GO" id="GO:0046872">
    <property type="term" value="F:metal ion binding"/>
    <property type="evidence" value="ECO:0007669"/>
    <property type="project" value="UniProtKB-KW"/>
</dbReference>
<dbReference type="Proteomes" id="UP000292447">
    <property type="component" value="Chromosome I"/>
</dbReference>
<gene>
    <name evidence="6" type="primary">MPUL0A13720</name>
    <name evidence="5" type="synonym">COQ3</name>
    <name evidence="6" type="ORF">METSCH_A13720</name>
</gene>
<dbReference type="NCBIfam" id="TIGR01983">
    <property type="entry name" value="UbiG"/>
    <property type="match status" value="1"/>
</dbReference>
<dbReference type="STRING" id="2163413.A0A4P6XKP2"/>
<dbReference type="GO" id="GO:0032259">
    <property type="term" value="P:methylation"/>
    <property type="evidence" value="ECO:0007669"/>
    <property type="project" value="UniProtKB-KW"/>
</dbReference>
<keyword evidence="5" id="KW-0460">Magnesium</keyword>